<dbReference type="SUPFAM" id="SSF88713">
    <property type="entry name" value="Glycoside hydrolase/deacetylase"/>
    <property type="match status" value="1"/>
</dbReference>
<comment type="subcellular location">
    <subcellularLocation>
        <location evidence="1">Secreted</location>
    </subcellularLocation>
</comment>
<dbReference type="GO" id="GO:0005975">
    <property type="term" value="P:carbohydrate metabolic process"/>
    <property type="evidence" value="ECO:0007669"/>
    <property type="project" value="InterPro"/>
</dbReference>
<accession>A0A1G2DDD7</accession>
<proteinExistence type="predicted"/>
<protein>
    <recommendedName>
        <fullName evidence="3">NodB homology domain-containing protein</fullName>
    </recommendedName>
</protein>
<name>A0A1G2DDD7_9BACT</name>
<evidence type="ECO:0000313" key="4">
    <source>
        <dbReference type="EMBL" id="OGZ11649.1"/>
    </source>
</evidence>
<evidence type="ECO:0000256" key="1">
    <source>
        <dbReference type="ARBA" id="ARBA00004613"/>
    </source>
</evidence>
<dbReference type="CDD" id="cd10918">
    <property type="entry name" value="CE4_NodB_like_5s_6s"/>
    <property type="match status" value="1"/>
</dbReference>
<dbReference type="PANTHER" id="PTHR34216:SF3">
    <property type="entry name" value="POLY-BETA-1,6-N-ACETYL-D-GLUCOSAMINE N-DEACETYLASE"/>
    <property type="match status" value="1"/>
</dbReference>
<dbReference type="PROSITE" id="PS51677">
    <property type="entry name" value="NODB"/>
    <property type="match status" value="1"/>
</dbReference>
<feature type="domain" description="NodB homology" evidence="3">
    <location>
        <begin position="104"/>
        <end position="274"/>
    </location>
</feature>
<dbReference type="Gene3D" id="3.20.20.370">
    <property type="entry name" value="Glycoside hydrolase/deacetylase"/>
    <property type="match status" value="1"/>
</dbReference>
<dbReference type="PANTHER" id="PTHR34216">
    <property type="match status" value="1"/>
</dbReference>
<dbReference type="EMBL" id="MHLN01000017">
    <property type="protein sequence ID" value="OGZ11649.1"/>
    <property type="molecule type" value="Genomic_DNA"/>
</dbReference>
<sequence>MKYSIGVSLFFGVAIFIFVAVLHTDARAHAKTKPSFGSVKVPIFIYHHVRPYVPGESRLQDEYDIAPELFEQHLAYLRDHGYTTVTLDDLVVFTQKKTTDPVTKPVILTFDDGWKNQYVYAFPLLKKYGMTATFYVYTDPIGKTQYVTKDRTNPIGKVQYLSWKDIKEMNAAGMTIASHTLSHPHLNRLSVEELAKEIADSKRILEEHLGKQILHFATPFGEINARGIATVRAAGYLTCRTTDDGVSHSAARLLKLRANVITDDFSAFVEVLNE</sequence>
<dbReference type="Proteomes" id="UP000178099">
    <property type="component" value="Unassembled WGS sequence"/>
</dbReference>
<dbReference type="GO" id="GO:0016810">
    <property type="term" value="F:hydrolase activity, acting on carbon-nitrogen (but not peptide) bonds"/>
    <property type="evidence" value="ECO:0007669"/>
    <property type="project" value="InterPro"/>
</dbReference>
<evidence type="ECO:0000313" key="5">
    <source>
        <dbReference type="Proteomes" id="UP000178099"/>
    </source>
</evidence>
<organism evidence="4 5">
    <name type="scientific">Candidatus Lloydbacteria bacterium RIFCSPHIGHO2_02_FULL_51_22</name>
    <dbReference type="NCBI Taxonomy" id="1798663"/>
    <lineage>
        <taxon>Bacteria</taxon>
        <taxon>Candidatus Lloydiibacteriota</taxon>
    </lineage>
</organism>
<evidence type="ECO:0000259" key="3">
    <source>
        <dbReference type="PROSITE" id="PS51677"/>
    </source>
</evidence>
<reference evidence="4 5" key="1">
    <citation type="journal article" date="2016" name="Nat. Commun.">
        <title>Thousands of microbial genomes shed light on interconnected biogeochemical processes in an aquifer system.</title>
        <authorList>
            <person name="Anantharaman K."/>
            <person name="Brown C.T."/>
            <person name="Hug L.A."/>
            <person name="Sharon I."/>
            <person name="Castelle C.J."/>
            <person name="Probst A.J."/>
            <person name="Thomas B.C."/>
            <person name="Singh A."/>
            <person name="Wilkins M.J."/>
            <person name="Karaoz U."/>
            <person name="Brodie E.L."/>
            <person name="Williams K.H."/>
            <person name="Hubbard S.S."/>
            <person name="Banfield J.F."/>
        </authorList>
    </citation>
    <scope>NUCLEOTIDE SEQUENCE [LARGE SCALE GENOMIC DNA]</scope>
</reference>
<dbReference type="InterPro" id="IPR051398">
    <property type="entry name" value="Polysacch_Deacetylase"/>
</dbReference>
<dbReference type="Pfam" id="PF01522">
    <property type="entry name" value="Polysacc_deac_1"/>
    <property type="match status" value="1"/>
</dbReference>
<dbReference type="AlphaFoldDB" id="A0A1G2DDD7"/>
<dbReference type="InterPro" id="IPR011330">
    <property type="entry name" value="Glyco_hydro/deAcase_b/a-brl"/>
</dbReference>
<comment type="caution">
    <text evidence="4">The sequence shown here is derived from an EMBL/GenBank/DDBJ whole genome shotgun (WGS) entry which is preliminary data.</text>
</comment>
<evidence type="ECO:0000256" key="2">
    <source>
        <dbReference type="ARBA" id="ARBA00022729"/>
    </source>
</evidence>
<gene>
    <name evidence="4" type="ORF">A3D67_00450</name>
</gene>
<dbReference type="GO" id="GO:0005576">
    <property type="term" value="C:extracellular region"/>
    <property type="evidence" value="ECO:0007669"/>
    <property type="project" value="UniProtKB-SubCell"/>
</dbReference>
<keyword evidence="2" id="KW-0732">Signal</keyword>
<dbReference type="InterPro" id="IPR002509">
    <property type="entry name" value="NODB_dom"/>
</dbReference>